<feature type="region of interest" description="Disordered" evidence="3">
    <location>
        <begin position="1"/>
        <end position="26"/>
    </location>
</feature>
<name>A0AAD3NF41_LATJO</name>
<dbReference type="EMBL" id="BRZM01000775">
    <property type="protein sequence ID" value="GLD71863.1"/>
    <property type="molecule type" value="Genomic_DNA"/>
</dbReference>
<evidence type="ECO:0000256" key="1">
    <source>
        <dbReference type="ARBA" id="ARBA00006484"/>
    </source>
</evidence>
<dbReference type="PANTHER" id="PTHR43157">
    <property type="entry name" value="PHOSPHATIDYLINOSITOL-GLYCAN BIOSYNTHESIS CLASS F PROTEIN-RELATED"/>
    <property type="match status" value="1"/>
</dbReference>
<comment type="caution">
    <text evidence="4">The sequence shown here is derived from an EMBL/GenBank/DDBJ whole genome shotgun (WGS) entry which is preliminary data.</text>
</comment>
<evidence type="ECO:0000313" key="4">
    <source>
        <dbReference type="EMBL" id="GLD71863.1"/>
    </source>
</evidence>
<accession>A0AAD3NF41</accession>
<comment type="similarity">
    <text evidence="1">Belongs to the short-chain dehydrogenases/reductases (SDR) family.</text>
</comment>
<dbReference type="Proteomes" id="UP001279410">
    <property type="component" value="Unassembled WGS sequence"/>
</dbReference>
<protein>
    <submittedName>
        <fullName evidence="4">Dehydrogenase/reductase SDR family member 13-like protein</fullName>
    </submittedName>
</protein>
<evidence type="ECO:0000256" key="3">
    <source>
        <dbReference type="SAM" id="MobiDB-lite"/>
    </source>
</evidence>
<evidence type="ECO:0000256" key="2">
    <source>
        <dbReference type="ARBA" id="ARBA00023002"/>
    </source>
</evidence>
<evidence type="ECO:0000313" key="5">
    <source>
        <dbReference type="Proteomes" id="UP001279410"/>
    </source>
</evidence>
<reference evidence="4" key="1">
    <citation type="submission" date="2022-08" db="EMBL/GenBank/DDBJ databases">
        <title>Genome sequencing of akame (Lates japonicus).</title>
        <authorList>
            <person name="Hashiguchi Y."/>
            <person name="Takahashi H."/>
        </authorList>
    </citation>
    <scope>NUCLEOTIDE SEQUENCE</scope>
    <source>
        <strain evidence="4">Kochi</strain>
    </source>
</reference>
<dbReference type="AlphaFoldDB" id="A0AAD3NF41"/>
<sequence>MRNRAGSTSVLTHPPPCSDRQKSSDRWSRTTMPHLGLLLAGCFWEDTSSSYRRLQEIQMQRNAAMAGKIVVITGWICSSTTLVWWLTAGRWTVSGIEFGVNHLRHFLLTCLLLERLKEAGGGRVITLSSMAHRWGHIDFEVSNQIELSDTASLCRRSSSSLWPSCCLGPEAELRPRCTVPCRRESSYSPAVPQEVQRPGPHCTGNCGRVKAEALWTLLKVD</sequence>
<dbReference type="InterPro" id="IPR036291">
    <property type="entry name" value="NAD(P)-bd_dom_sf"/>
</dbReference>
<dbReference type="GO" id="GO:0016491">
    <property type="term" value="F:oxidoreductase activity"/>
    <property type="evidence" value="ECO:0007669"/>
    <property type="project" value="UniProtKB-KW"/>
</dbReference>
<gene>
    <name evidence="4" type="ORF">AKAME5_002318700</name>
</gene>
<feature type="compositionally biased region" description="Polar residues" evidence="3">
    <location>
        <begin position="1"/>
        <end position="11"/>
    </location>
</feature>
<dbReference type="PANTHER" id="PTHR43157:SF44">
    <property type="entry name" value="DEHYDROGENASE_REDUCTASE SDR FAMILY MEMBER 13"/>
    <property type="match status" value="1"/>
</dbReference>
<organism evidence="4 5">
    <name type="scientific">Lates japonicus</name>
    <name type="common">Japanese lates</name>
    <dbReference type="NCBI Taxonomy" id="270547"/>
    <lineage>
        <taxon>Eukaryota</taxon>
        <taxon>Metazoa</taxon>
        <taxon>Chordata</taxon>
        <taxon>Craniata</taxon>
        <taxon>Vertebrata</taxon>
        <taxon>Euteleostomi</taxon>
        <taxon>Actinopterygii</taxon>
        <taxon>Neopterygii</taxon>
        <taxon>Teleostei</taxon>
        <taxon>Neoteleostei</taxon>
        <taxon>Acanthomorphata</taxon>
        <taxon>Carangaria</taxon>
        <taxon>Carangaria incertae sedis</taxon>
        <taxon>Centropomidae</taxon>
        <taxon>Lates</taxon>
    </lineage>
</organism>
<proteinExistence type="inferred from homology"/>
<dbReference type="SUPFAM" id="SSF51735">
    <property type="entry name" value="NAD(P)-binding Rossmann-fold domains"/>
    <property type="match status" value="1"/>
</dbReference>
<keyword evidence="2" id="KW-0560">Oxidoreductase</keyword>
<dbReference type="Gene3D" id="3.40.50.720">
    <property type="entry name" value="NAD(P)-binding Rossmann-like Domain"/>
    <property type="match status" value="1"/>
</dbReference>
<keyword evidence="5" id="KW-1185">Reference proteome</keyword>